<dbReference type="EMBL" id="JBBPBM010000030">
    <property type="protein sequence ID" value="KAK8535578.1"/>
    <property type="molecule type" value="Genomic_DNA"/>
</dbReference>
<accession>A0ABR2DCX5</accession>
<evidence type="ECO:0000313" key="1">
    <source>
        <dbReference type="EMBL" id="KAK8535578.1"/>
    </source>
</evidence>
<sequence>MSAQIGSSPPYTWHIYSAKGLLDKGLGNDRIEGHTIDIRYTKVIDLIDHIRNEWNTRLIRSLFESSLADRILCIPLAHSKLPNSLVWRCEGSGQYSPESGYRLLIAEELQSQAVESNVTDGSQQQDYKAWLANFLTCSDSKCRVLVVLSYWSLCYARNQLEHEGVHPSLHKLKSFIYAHIVELDSIDALHSSSISTTQDVWSPPEMDIIKFNFDSSFNLFVKSSISGILVRNSPSWLLVLLRIMQLIMSL</sequence>
<comment type="caution">
    <text evidence="1">The sequence shown here is derived from an EMBL/GenBank/DDBJ whole genome shotgun (WGS) entry which is preliminary data.</text>
</comment>
<dbReference type="Proteomes" id="UP001472677">
    <property type="component" value="Unassembled WGS sequence"/>
</dbReference>
<protein>
    <submittedName>
        <fullName evidence="1">Uncharacterized protein</fullName>
    </submittedName>
</protein>
<keyword evidence="2" id="KW-1185">Reference proteome</keyword>
<name>A0ABR2DCX5_9ROSI</name>
<reference evidence="1 2" key="1">
    <citation type="journal article" date="2024" name="G3 (Bethesda)">
        <title>Genome assembly of Hibiscus sabdariffa L. provides insights into metabolisms of medicinal natural products.</title>
        <authorList>
            <person name="Kim T."/>
        </authorList>
    </citation>
    <scope>NUCLEOTIDE SEQUENCE [LARGE SCALE GENOMIC DNA]</scope>
    <source>
        <strain evidence="1">TK-2024</strain>
        <tissue evidence="1">Old leaves</tissue>
    </source>
</reference>
<gene>
    <name evidence="1" type="ORF">V6N12_057094</name>
</gene>
<proteinExistence type="predicted"/>
<organism evidence="1 2">
    <name type="scientific">Hibiscus sabdariffa</name>
    <name type="common">roselle</name>
    <dbReference type="NCBI Taxonomy" id="183260"/>
    <lineage>
        <taxon>Eukaryota</taxon>
        <taxon>Viridiplantae</taxon>
        <taxon>Streptophyta</taxon>
        <taxon>Embryophyta</taxon>
        <taxon>Tracheophyta</taxon>
        <taxon>Spermatophyta</taxon>
        <taxon>Magnoliopsida</taxon>
        <taxon>eudicotyledons</taxon>
        <taxon>Gunneridae</taxon>
        <taxon>Pentapetalae</taxon>
        <taxon>rosids</taxon>
        <taxon>malvids</taxon>
        <taxon>Malvales</taxon>
        <taxon>Malvaceae</taxon>
        <taxon>Malvoideae</taxon>
        <taxon>Hibiscus</taxon>
    </lineage>
</organism>
<evidence type="ECO:0000313" key="2">
    <source>
        <dbReference type="Proteomes" id="UP001472677"/>
    </source>
</evidence>